<evidence type="ECO:0000313" key="3">
    <source>
        <dbReference type="EMBL" id="NYG55893.1"/>
    </source>
</evidence>
<dbReference type="AlphaFoldDB" id="A0A7Y9RW35"/>
<keyword evidence="1" id="KW-0732">Signal</keyword>
<evidence type="ECO:0000256" key="1">
    <source>
        <dbReference type="SAM" id="SignalP"/>
    </source>
</evidence>
<dbReference type="Proteomes" id="UP000544110">
    <property type="component" value="Unassembled WGS sequence"/>
</dbReference>
<dbReference type="GO" id="GO:0004527">
    <property type="term" value="F:exonuclease activity"/>
    <property type="evidence" value="ECO:0007669"/>
    <property type="project" value="UniProtKB-KW"/>
</dbReference>
<dbReference type="InterPro" id="IPR005135">
    <property type="entry name" value="Endo/exonuclease/phosphatase"/>
</dbReference>
<gene>
    <name evidence="3" type="ORF">BJ989_002197</name>
</gene>
<dbReference type="GO" id="GO:0004519">
    <property type="term" value="F:endonuclease activity"/>
    <property type="evidence" value="ECO:0007669"/>
    <property type="project" value="UniProtKB-KW"/>
</dbReference>
<organism evidence="3 4">
    <name type="scientific">Nocardioides perillae</name>
    <dbReference type="NCBI Taxonomy" id="1119534"/>
    <lineage>
        <taxon>Bacteria</taxon>
        <taxon>Bacillati</taxon>
        <taxon>Actinomycetota</taxon>
        <taxon>Actinomycetes</taxon>
        <taxon>Propionibacteriales</taxon>
        <taxon>Nocardioidaceae</taxon>
        <taxon>Nocardioides</taxon>
    </lineage>
</organism>
<feature type="chain" id="PRO_5039218895" evidence="1">
    <location>
        <begin position="28"/>
        <end position="325"/>
    </location>
</feature>
<keyword evidence="4" id="KW-1185">Reference proteome</keyword>
<dbReference type="SUPFAM" id="SSF56219">
    <property type="entry name" value="DNase I-like"/>
    <property type="match status" value="1"/>
</dbReference>
<sequence length="325" mass="36060">MAPLPHGRLLALLLCAALTLTTPPVPASASAPATADAAAPAAAHRAPPALTAATARAATAGAAAAPAAVRPRRWRTVSARLQVATFNVLGSQHTRGDPRWLPGWRRARLTARIVRTRGVGIVGFQEVQADQLRTLRRHLDGYALWPRDTLGAGARRLQLAWKRSRFQLLETGSITTPFDRTERPIPVVTLRDRRTGAQLTVVVVHNSPRRQERDRDVATRAQLKLVNRLRRASPRAVFLVGDVNERTEFFCRAVRWTELRAADGGTSTRRGCRPPARPVIDQLYAAGRVEWLRYARSRGSWVRRASDHRFVVATARVSRLVRVRR</sequence>
<dbReference type="Pfam" id="PF03372">
    <property type="entry name" value="Exo_endo_phos"/>
    <property type="match status" value="1"/>
</dbReference>
<evidence type="ECO:0000259" key="2">
    <source>
        <dbReference type="Pfam" id="PF03372"/>
    </source>
</evidence>
<protein>
    <submittedName>
        <fullName evidence="3">Endonuclease/exonuclease/phosphatase family metal-dependent hydrolase</fullName>
    </submittedName>
</protein>
<evidence type="ECO:0000313" key="4">
    <source>
        <dbReference type="Proteomes" id="UP000544110"/>
    </source>
</evidence>
<keyword evidence="3" id="KW-0255">Endonuclease</keyword>
<keyword evidence="3" id="KW-0540">Nuclease</keyword>
<dbReference type="EMBL" id="JACCAC010000001">
    <property type="protein sequence ID" value="NYG55893.1"/>
    <property type="molecule type" value="Genomic_DNA"/>
</dbReference>
<accession>A0A7Y9RW35</accession>
<feature type="signal peptide" evidence="1">
    <location>
        <begin position="1"/>
        <end position="27"/>
    </location>
</feature>
<keyword evidence="3" id="KW-0378">Hydrolase</keyword>
<keyword evidence="3" id="KW-0269">Exonuclease</keyword>
<feature type="domain" description="Endonuclease/exonuclease/phosphatase" evidence="2">
    <location>
        <begin position="84"/>
        <end position="308"/>
    </location>
</feature>
<proteinExistence type="predicted"/>
<dbReference type="Gene3D" id="3.60.10.10">
    <property type="entry name" value="Endonuclease/exonuclease/phosphatase"/>
    <property type="match status" value="1"/>
</dbReference>
<dbReference type="InterPro" id="IPR036691">
    <property type="entry name" value="Endo/exonu/phosph_ase_sf"/>
</dbReference>
<reference evidence="3 4" key="1">
    <citation type="submission" date="2020-07" db="EMBL/GenBank/DDBJ databases">
        <title>Sequencing the genomes of 1000 actinobacteria strains.</title>
        <authorList>
            <person name="Klenk H.-P."/>
        </authorList>
    </citation>
    <scope>NUCLEOTIDE SEQUENCE [LARGE SCALE GENOMIC DNA]</scope>
    <source>
        <strain evidence="3 4">DSM 24552</strain>
    </source>
</reference>
<name>A0A7Y9RW35_9ACTN</name>
<comment type="caution">
    <text evidence="3">The sequence shown here is derived from an EMBL/GenBank/DDBJ whole genome shotgun (WGS) entry which is preliminary data.</text>
</comment>
<dbReference type="RefSeq" id="WP_179518258.1">
    <property type="nucleotide sequence ID" value="NZ_JACCAC010000001.1"/>
</dbReference>